<dbReference type="Proteomes" id="UP000254236">
    <property type="component" value="Chromosome"/>
</dbReference>
<gene>
    <name evidence="11" type="primary">manA</name>
    <name evidence="10" type="ORF">DWV08_15465</name>
    <name evidence="11" type="ORF">DXU92_10085</name>
</gene>
<evidence type="ECO:0000256" key="8">
    <source>
        <dbReference type="PIRSR" id="PIRSR001480-2"/>
    </source>
</evidence>
<proteinExistence type="inferred from homology"/>
<keyword evidence="12" id="KW-1185">Reference proteome</keyword>
<keyword evidence="4 8" id="KW-0479">Metal-binding</keyword>
<dbReference type="PRINTS" id="PR00714">
    <property type="entry name" value="MAN6PISMRASE"/>
</dbReference>
<dbReference type="Gene3D" id="1.10.441.10">
    <property type="entry name" value="Phosphomannose Isomerase, domain 2"/>
    <property type="match status" value="1"/>
</dbReference>
<name>A0A345YSH3_9MICO</name>
<dbReference type="InterPro" id="IPR016305">
    <property type="entry name" value="Mannose-6-P_Isomerase"/>
</dbReference>
<keyword evidence="6 11" id="KW-0413">Isomerase</keyword>
<dbReference type="CDD" id="cd07011">
    <property type="entry name" value="cupin_PMI_type_I_N"/>
    <property type="match status" value="1"/>
</dbReference>
<dbReference type="PIRSF" id="PIRSF001480">
    <property type="entry name" value="Mannose-6-phosphate_isomerase"/>
    <property type="match status" value="1"/>
</dbReference>
<dbReference type="SUPFAM" id="SSF51182">
    <property type="entry name" value="RmlC-like cupins"/>
    <property type="match status" value="1"/>
</dbReference>
<sequence>MWELDSRLQHYAWGSPSAIPEFLGRPADGAPWAEAWFGAHPLAPSALSTGVDLDRAISADPHRLLGDGVRRAFGDRLPYLLKVIAPETPLSLQVHPSREHAAESFAAETAAGLALDSPLRNYRDDNHKPEMLVALTDFTALCGFRTPRRAAGILEGLDTDLTDRLHHLLVTNPTAHGMRAAFRTLVATSMRPAPEAVAAVVEACRVRHAAGGSPSPRIDRTVALLADHHPGDPGVVAALLLNPVTLRAGEALFVPAGTLHAYLHGVGLEIMAASDNVLRAGLTGKKVDADEMLQCVSVAAAPPLRVAPERQNPTTVAYYAPVDDFELSLTRLQDPPGTFRGRHPIPGTGPRTLLGLEGEMLVETDAGRHVLGAGRALFVPAADGPLRAGGTGAFVQASVP</sequence>
<evidence type="ECO:0000313" key="10">
    <source>
        <dbReference type="EMBL" id="AXK46875.1"/>
    </source>
</evidence>
<organism evidence="11 13">
    <name type="scientific">Brachybacterium saurashtrense</name>
    <dbReference type="NCBI Taxonomy" id="556288"/>
    <lineage>
        <taxon>Bacteria</taxon>
        <taxon>Bacillati</taxon>
        <taxon>Actinomycetota</taxon>
        <taxon>Actinomycetes</taxon>
        <taxon>Micrococcales</taxon>
        <taxon>Dermabacteraceae</taxon>
        <taxon>Brachybacterium</taxon>
    </lineage>
</organism>
<evidence type="ECO:0000259" key="9">
    <source>
        <dbReference type="Pfam" id="PF20511"/>
    </source>
</evidence>
<comment type="similarity">
    <text evidence="2">Belongs to the mannose-6-phosphate isomerase type 1 family.</text>
</comment>
<evidence type="ECO:0000256" key="1">
    <source>
        <dbReference type="ARBA" id="ARBA00000757"/>
    </source>
</evidence>
<reference evidence="11 13" key="2">
    <citation type="submission" date="2018-08" db="EMBL/GenBank/DDBJ databases">
        <title>Brachybacterium saurashtrense DSM 23186.</title>
        <authorList>
            <person name="Li Y."/>
        </authorList>
    </citation>
    <scope>NUCLEOTIDE SEQUENCE [LARGE SCALE GENOMIC DNA]</scope>
    <source>
        <strain evidence="11 13">DSM 23186</strain>
    </source>
</reference>
<evidence type="ECO:0000256" key="3">
    <source>
        <dbReference type="ARBA" id="ARBA00011956"/>
    </source>
</evidence>
<dbReference type="Pfam" id="PF20511">
    <property type="entry name" value="PMI_typeI_cat"/>
    <property type="match status" value="1"/>
</dbReference>
<feature type="binding site" evidence="8">
    <location>
        <position position="93"/>
    </location>
    <ligand>
        <name>Zn(2+)</name>
        <dbReference type="ChEBI" id="CHEBI:29105"/>
    </ligand>
</feature>
<dbReference type="KEGG" id="bsau:DWV08_15465"/>
<dbReference type="InterPro" id="IPR001250">
    <property type="entry name" value="Man6P_Isoase-1"/>
</dbReference>
<dbReference type="Proteomes" id="UP000282185">
    <property type="component" value="Unassembled WGS sequence"/>
</dbReference>
<accession>A0A345YSH3</accession>
<evidence type="ECO:0000313" key="11">
    <source>
        <dbReference type="EMBL" id="RRR22590.1"/>
    </source>
</evidence>
<dbReference type="InterPro" id="IPR046457">
    <property type="entry name" value="PMI_typeI_cat"/>
</dbReference>
<dbReference type="NCBIfam" id="TIGR00218">
    <property type="entry name" value="manA"/>
    <property type="match status" value="1"/>
</dbReference>
<feature type="domain" description="Phosphomannose isomerase type I catalytic" evidence="9">
    <location>
        <begin position="2"/>
        <end position="145"/>
    </location>
</feature>
<dbReference type="InterPro" id="IPR011051">
    <property type="entry name" value="RmlC_Cupin_sf"/>
</dbReference>
<dbReference type="InterPro" id="IPR014710">
    <property type="entry name" value="RmlC-like_jellyroll"/>
</dbReference>
<protein>
    <recommendedName>
        <fullName evidence="3">mannose-6-phosphate isomerase</fullName>
        <ecNumber evidence="3">5.3.1.8</ecNumber>
    </recommendedName>
</protein>
<dbReference type="PROSITE" id="PS00965">
    <property type="entry name" value="PMI_I_1"/>
    <property type="match status" value="1"/>
</dbReference>
<feature type="binding site" evidence="8">
    <location>
        <position position="260"/>
    </location>
    <ligand>
        <name>Zn(2+)</name>
        <dbReference type="ChEBI" id="CHEBI:29105"/>
    </ligand>
</feature>
<feature type="binding site" evidence="8">
    <location>
        <position position="130"/>
    </location>
    <ligand>
        <name>Zn(2+)</name>
        <dbReference type="ChEBI" id="CHEBI:29105"/>
    </ligand>
</feature>
<dbReference type="EC" id="5.3.1.8" evidence="3"/>
<evidence type="ECO:0000256" key="6">
    <source>
        <dbReference type="ARBA" id="ARBA00023235"/>
    </source>
</evidence>
<dbReference type="PANTHER" id="PTHR10309">
    <property type="entry name" value="MANNOSE-6-PHOSPHATE ISOMERASE"/>
    <property type="match status" value="1"/>
</dbReference>
<dbReference type="PANTHER" id="PTHR10309:SF0">
    <property type="entry name" value="MANNOSE-6-PHOSPHATE ISOMERASE"/>
    <property type="match status" value="1"/>
</dbReference>
<dbReference type="OrthoDB" id="9792649at2"/>
<dbReference type="GO" id="GO:0008270">
    <property type="term" value="F:zinc ion binding"/>
    <property type="evidence" value="ECO:0007669"/>
    <property type="project" value="InterPro"/>
</dbReference>
<dbReference type="Gene3D" id="2.60.120.10">
    <property type="entry name" value="Jelly Rolls"/>
    <property type="match status" value="2"/>
</dbReference>
<comment type="cofactor">
    <cofactor evidence="8">
        <name>Zn(2+)</name>
        <dbReference type="ChEBI" id="CHEBI:29105"/>
    </cofactor>
    <text evidence="8">Binds 1 zinc ion per subunit.</text>
</comment>
<dbReference type="GO" id="GO:0004476">
    <property type="term" value="F:mannose-6-phosphate isomerase activity"/>
    <property type="evidence" value="ECO:0007669"/>
    <property type="project" value="UniProtKB-EC"/>
</dbReference>
<evidence type="ECO:0000256" key="4">
    <source>
        <dbReference type="ARBA" id="ARBA00022723"/>
    </source>
</evidence>
<keyword evidence="5 8" id="KW-0862">Zinc</keyword>
<dbReference type="AlphaFoldDB" id="A0A345YSH3"/>
<evidence type="ECO:0000256" key="7">
    <source>
        <dbReference type="PIRSR" id="PIRSR001480-1"/>
    </source>
</evidence>
<dbReference type="RefSeq" id="WP_115414622.1">
    <property type="nucleotide sequence ID" value="NZ_CP031356.1"/>
</dbReference>
<evidence type="ECO:0000256" key="2">
    <source>
        <dbReference type="ARBA" id="ARBA00010772"/>
    </source>
</evidence>
<dbReference type="EMBL" id="CP031356">
    <property type="protein sequence ID" value="AXK46875.1"/>
    <property type="molecule type" value="Genomic_DNA"/>
</dbReference>
<dbReference type="GO" id="GO:0009298">
    <property type="term" value="P:GDP-mannose biosynthetic process"/>
    <property type="evidence" value="ECO:0007669"/>
    <property type="project" value="InterPro"/>
</dbReference>
<comment type="catalytic activity">
    <reaction evidence="1">
        <text>D-mannose 6-phosphate = D-fructose 6-phosphate</text>
        <dbReference type="Rhea" id="RHEA:12356"/>
        <dbReference type="ChEBI" id="CHEBI:58735"/>
        <dbReference type="ChEBI" id="CHEBI:61527"/>
        <dbReference type="EC" id="5.3.1.8"/>
    </reaction>
</comment>
<dbReference type="InterPro" id="IPR018050">
    <property type="entry name" value="Pmannose_isomerase-type1_CS"/>
</dbReference>
<evidence type="ECO:0000256" key="5">
    <source>
        <dbReference type="ARBA" id="ARBA00022833"/>
    </source>
</evidence>
<evidence type="ECO:0000313" key="13">
    <source>
        <dbReference type="Proteomes" id="UP000282185"/>
    </source>
</evidence>
<feature type="binding site" evidence="8">
    <location>
        <position position="95"/>
    </location>
    <ligand>
        <name>Zn(2+)</name>
        <dbReference type="ChEBI" id="CHEBI:29105"/>
    </ligand>
</feature>
<dbReference type="GO" id="GO:0005975">
    <property type="term" value="P:carbohydrate metabolic process"/>
    <property type="evidence" value="ECO:0007669"/>
    <property type="project" value="InterPro"/>
</dbReference>
<evidence type="ECO:0000313" key="12">
    <source>
        <dbReference type="Proteomes" id="UP000254236"/>
    </source>
</evidence>
<dbReference type="GO" id="GO:0005829">
    <property type="term" value="C:cytosol"/>
    <property type="evidence" value="ECO:0007669"/>
    <property type="project" value="TreeGrafter"/>
</dbReference>
<dbReference type="EMBL" id="QSWH01000004">
    <property type="protein sequence ID" value="RRR22590.1"/>
    <property type="molecule type" value="Genomic_DNA"/>
</dbReference>
<feature type="active site" evidence="7">
    <location>
        <position position="279"/>
    </location>
</feature>
<reference evidence="10 12" key="1">
    <citation type="submission" date="2018-07" db="EMBL/GenBank/DDBJ databases">
        <title>Brachybacterium saurashtrense DSM 23186 genome sequence.</title>
        <authorList>
            <person name="Guo L."/>
        </authorList>
    </citation>
    <scope>NUCLEOTIDE SEQUENCE [LARGE SCALE GENOMIC DNA]</scope>
    <source>
        <strain evidence="10 12">DSM 23186</strain>
    </source>
</reference>